<sequence>MSQTVIGIFENAGQAQQAVLHLMNNGFAQHDIDFSSQQDYTSSTDTSDQDNMSRRDFFRSLFDNEREAENYSRVASRGSVVTVHAHTEEQASQAASLLDQYGAVDVDEKSDQYSNEFNNQRESDASSTTNQSLPVIEENMQVGKRVVETGGVRLRSRIFEKPVEEKLRLRQEHVHVERHPADRPASEADINAFKEGVIEIREQAEVPVVSKQAQVVEEVSLSKEVEERTETIRDTLRNTEVEVENLSGKGREDVISSANTYTPTDTTYSEANRTYTDADGFHNESRGNENPDSDAGFLEKSHQDWQGSLRRMKEVEDDYKVSDEDPDVRGWDVIGRDGEKLGEVEELIVDTSAMKVRYLDVEIDDDLTVADEDDRHVLIPIGAVNLDHENKFVIAPNLTDQSITSIPAYHGEEISRDFEHKLISAFSPTYQPGSLSDERFYEGEHFNTNRLSGSGRV</sequence>
<accession>A0A6C0GTS8</accession>
<evidence type="ECO:0000256" key="1">
    <source>
        <dbReference type="SAM" id="MobiDB-lite"/>
    </source>
</evidence>
<feature type="domain" description="DUF2382" evidence="3">
    <location>
        <begin position="133"/>
        <end position="243"/>
    </location>
</feature>
<dbReference type="AlphaFoldDB" id="A0A6C0GTS8"/>
<evidence type="ECO:0000313" key="4">
    <source>
        <dbReference type="EMBL" id="QHT71214.1"/>
    </source>
</evidence>
<dbReference type="Pfam" id="PF05239">
    <property type="entry name" value="PRC"/>
    <property type="match status" value="1"/>
</dbReference>
<dbReference type="Pfam" id="PF09557">
    <property type="entry name" value="DUF2382"/>
    <property type="match status" value="1"/>
</dbReference>
<evidence type="ECO:0000259" key="2">
    <source>
        <dbReference type="Pfam" id="PF05239"/>
    </source>
</evidence>
<dbReference type="GO" id="GO:0019684">
    <property type="term" value="P:photosynthesis, light reaction"/>
    <property type="evidence" value="ECO:0007669"/>
    <property type="project" value="InterPro"/>
</dbReference>
<dbReference type="PANTHER" id="PTHR38463">
    <property type="entry name" value="STRESS RESPONSE PROTEIN YSNF"/>
    <property type="match status" value="1"/>
</dbReference>
<name>A0A6C0GTS8_9BACT</name>
<dbReference type="GO" id="GO:0030077">
    <property type="term" value="C:plasma membrane light-harvesting complex"/>
    <property type="evidence" value="ECO:0007669"/>
    <property type="project" value="InterPro"/>
</dbReference>
<gene>
    <name evidence="4" type="ORF">GXP67_33465</name>
</gene>
<evidence type="ECO:0000313" key="5">
    <source>
        <dbReference type="Proteomes" id="UP000480178"/>
    </source>
</evidence>
<keyword evidence="5" id="KW-1185">Reference proteome</keyword>
<dbReference type="RefSeq" id="WP_162447154.1">
    <property type="nucleotide sequence ID" value="NZ_CP048222.1"/>
</dbReference>
<reference evidence="4 5" key="1">
    <citation type="submission" date="2020-01" db="EMBL/GenBank/DDBJ databases">
        <authorList>
            <person name="Kim M.K."/>
        </authorList>
    </citation>
    <scope>NUCLEOTIDE SEQUENCE [LARGE SCALE GENOMIC DNA]</scope>
    <source>
        <strain evidence="4 5">172606-1</strain>
    </source>
</reference>
<dbReference type="InterPro" id="IPR014747">
    <property type="entry name" value="Bac_photo_RC_H_C"/>
</dbReference>
<organism evidence="4 5">
    <name type="scientific">Rhodocytophaga rosea</name>
    <dbReference type="NCBI Taxonomy" id="2704465"/>
    <lineage>
        <taxon>Bacteria</taxon>
        <taxon>Pseudomonadati</taxon>
        <taxon>Bacteroidota</taxon>
        <taxon>Cytophagia</taxon>
        <taxon>Cytophagales</taxon>
        <taxon>Rhodocytophagaceae</taxon>
        <taxon>Rhodocytophaga</taxon>
    </lineage>
</organism>
<dbReference type="KEGG" id="rhoz:GXP67_33465"/>
<protein>
    <submittedName>
        <fullName evidence="4">DUF2382 domain-containing protein</fullName>
    </submittedName>
</protein>
<feature type="region of interest" description="Disordered" evidence="1">
    <location>
        <begin position="277"/>
        <end position="298"/>
    </location>
</feature>
<dbReference type="SUPFAM" id="SSF50346">
    <property type="entry name" value="PRC-barrel domain"/>
    <property type="match status" value="1"/>
</dbReference>
<feature type="domain" description="PRC-barrel" evidence="2">
    <location>
        <begin position="325"/>
        <end position="397"/>
    </location>
</feature>
<feature type="region of interest" description="Disordered" evidence="1">
    <location>
        <begin position="111"/>
        <end position="131"/>
    </location>
</feature>
<dbReference type="EMBL" id="CP048222">
    <property type="protein sequence ID" value="QHT71214.1"/>
    <property type="molecule type" value="Genomic_DNA"/>
</dbReference>
<proteinExistence type="predicted"/>
<evidence type="ECO:0000259" key="3">
    <source>
        <dbReference type="Pfam" id="PF09557"/>
    </source>
</evidence>
<dbReference type="InterPro" id="IPR011033">
    <property type="entry name" value="PRC_barrel-like_sf"/>
</dbReference>
<dbReference type="Gene3D" id="3.90.50.10">
    <property type="entry name" value="Photosynthetic Reaction Center, subunit H, domain 2"/>
    <property type="match status" value="1"/>
</dbReference>
<feature type="compositionally biased region" description="Basic and acidic residues" evidence="1">
    <location>
        <begin position="279"/>
        <end position="289"/>
    </location>
</feature>
<dbReference type="PANTHER" id="PTHR38463:SF1">
    <property type="entry name" value="STRESS RESPONSE PROTEIN YSNF"/>
    <property type="match status" value="1"/>
</dbReference>
<dbReference type="Proteomes" id="UP000480178">
    <property type="component" value="Chromosome"/>
</dbReference>
<dbReference type="InterPro" id="IPR027275">
    <property type="entry name" value="PRC-brl_dom"/>
</dbReference>
<dbReference type="InterPro" id="IPR019060">
    <property type="entry name" value="DUF2382"/>
</dbReference>
<dbReference type="InterPro" id="IPR052967">
    <property type="entry name" value="Stress_Response_Assoc"/>
</dbReference>